<gene>
    <name evidence="5" type="primary">LOC108567807</name>
</gene>
<dbReference type="GeneID" id="108567807"/>
<feature type="domain" description="PLD phosphodiesterase" evidence="3">
    <location>
        <begin position="310"/>
        <end position="337"/>
    </location>
</feature>
<evidence type="ECO:0000256" key="1">
    <source>
        <dbReference type="ARBA" id="ARBA00008664"/>
    </source>
</evidence>
<name>A0ABM1NAY3_NICVS</name>
<keyword evidence="2" id="KW-0472">Membrane</keyword>
<dbReference type="CDD" id="cd09107">
    <property type="entry name" value="PLDc_vPLD3_4_5_like_2"/>
    <property type="match status" value="1"/>
</dbReference>
<reference evidence="5" key="1">
    <citation type="submission" date="2025-08" db="UniProtKB">
        <authorList>
            <consortium name="RefSeq"/>
        </authorList>
    </citation>
    <scope>IDENTIFICATION</scope>
    <source>
        <tissue evidence="5">Whole Larva</tissue>
    </source>
</reference>
<evidence type="ECO:0000259" key="3">
    <source>
        <dbReference type="PROSITE" id="PS50035"/>
    </source>
</evidence>
<keyword evidence="2" id="KW-0812">Transmembrane</keyword>
<evidence type="ECO:0000313" key="4">
    <source>
        <dbReference type="Proteomes" id="UP000695000"/>
    </source>
</evidence>
<feature type="transmembrane region" description="Helical" evidence="2">
    <location>
        <begin position="152"/>
        <end position="170"/>
    </location>
</feature>
<dbReference type="SUPFAM" id="SSF56024">
    <property type="entry name" value="Phospholipase D/nuclease"/>
    <property type="match status" value="2"/>
</dbReference>
<accession>A0ABM1NAY3</accession>
<keyword evidence="2" id="KW-1133">Transmembrane helix</keyword>
<sequence length="602" mass="67159">MPNFWEYFGVGGGGGGGASHRNLQDGLFQIASQTCSLLVQVNNTNNITIGDHTTSVHCNTNEAATVANNGTSTNDKDQLLVLIPPTNGLARYKPTGSTLRKPRLSTVLEGPVLSNDEESDLWNHGYVMPTDHNNSPARRWGNKGSWCRPSCIPISIILILIFLVVLLPLLDQATEKALQKLNAPAQENCQNTCRIQLVESIPDGLVYPDGSTPHLSTYDAWMYLINEAKETIEIGSFYWSLRLDEIYPDPTSKKGDDVFKALLKAGTQRDIKVKIAQSAPSKNQPNTDTEYLMLRKAAEVRSLNFEQLMGGGVLHSKLWVVDRRHFYVGSANMDWRALTQVKEMGLLATNCSCLAEDVAKIFDVYWMLGMKAAKIPDMWPKVLETEINMESPMNLNLDLNPTETYIASSPLPFSPAGRTFDLDAIINVMQKAEKFIYIAVMDYVPLIVYEPKVSYWSVLDNALRSAAIDSGVEVRLLVSQWNHTRSSQQYFLKSLADITDSYPKVSINIRKFEVPANAEQAKIPFARVNHNKYMVTDNTAYVGTSNWSGDYFTNTAGIGFVLHESNHYDNESGNANSTTIRAQLQAVFERDWNSHYSHPIGV</sequence>
<dbReference type="Gene3D" id="3.30.870.10">
    <property type="entry name" value="Endonuclease Chain A"/>
    <property type="match status" value="2"/>
</dbReference>
<dbReference type="Proteomes" id="UP000695000">
    <property type="component" value="Unplaced"/>
</dbReference>
<evidence type="ECO:0000313" key="5">
    <source>
        <dbReference type="RefSeq" id="XP_017783983.1"/>
    </source>
</evidence>
<organism evidence="4 5">
    <name type="scientific">Nicrophorus vespilloides</name>
    <name type="common">Boreal carrion beetle</name>
    <dbReference type="NCBI Taxonomy" id="110193"/>
    <lineage>
        <taxon>Eukaryota</taxon>
        <taxon>Metazoa</taxon>
        <taxon>Ecdysozoa</taxon>
        <taxon>Arthropoda</taxon>
        <taxon>Hexapoda</taxon>
        <taxon>Insecta</taxon>
        <taxon>Pterygota</taxon>
        <taxon>Neoptera</taxon>
        <taxon>Endopterygota</taxon>
        <taxon>Coleoptera</taxon>
        <taxon>Polyphaga</taxon>
        <taxon>Staphyliniformia</taxon>
        <taxon>Silphidae</taxon>
        <taxon>Nicrophorinae</taxon>
        <taxon>Nicrophorus</taxon>
    </lineage>
</organism>
<dbReference type="PANTHER" id="PTHR10185:SF17">
    <property type="entry name" value="GM01519P-RELATED"/>
    <property type="match status" value="1"/>
</dbReference>
<keyword evidence="4" id="KW-1185">Reference proteome</keyword>
<dbReference type="RefSeq" id="XP_017783983.1">
    <property type="nucleotide sequence ID" value="XM_017928494.1"/>
</dbReference>
<dbReference type="Pfam" id="PF00614">
    <property type="entry name" value="PLDc"/>
    <property type="match status" value="2"/>
</dbReference>
<dbReference type="InterPro" id="IPR001736">
    <property type="entry name" value="PLipase_D/transphosphatidylase"/>
</dbReference>
<dbReference type="InterPro" id="IPR032803">
    <property type="entry name" value="PLDc_3"/>
</dbReference>
<dbReference type="InterPro" id="IPR050874">
    <property type="entry name" value="Diverse_PLD-related"/>
</dbReference>
<dbReference type="CDD" id="cd09106">
    <property type="entry name" value="PLDc_vPLD3_4_5_like_1"/>
    <property type="match status" value="1"/>
</dbReference>
<dbReference type="PROSITE" id="PS50035">
    <property type="entry name" value="PLD"/>
    <property type="match status" value="2"/>
</dbReference>
<protein>
    <submittedName>
        <fullName evidence="5">Phospholipase D3 isoform X1</fullName>
    </submittedName>
</protein>
<proteinExistence type="inferred from homology"/>
<dbReference type="Pfam" id="PF13918">
    <property type="entry name" value="PLDc_3"/>
    <property type="match status" value="1"/>
</dbReference>
<dbReference type="SMART" id="SM00155">
    <property type="entry name" value="PLDc"/>
    <property type="match status" value="2"/>
</dbReference>
<evidence type="ECO:0000256" key="2">
    <source>
        <dbReference type="SAM" id="Phobius"/>
    </source>
</evidence>
<comment type="similarity">
    <text evidence="1">Belongs to the phospholipase D family.</text>
</comment>
<feature type="domain" description="PLD phosphodiesterase" evidence="3">
    <location>
        <begin position="525"/>
        <end position="551"/>
    </location>
</feature>
<dbReference type="PANTHER" id="PTHR10185">
    <property type="entry name" value="PHOSPHOLIPASE D - RELATED"/>
    <property type="match status" value="1"/>
</dbReference>